<keyword evidence="3 5" id="KW-1133">Transmembrane helix</keyword>
<dbReference type="PANTHER" id="PTHR22950:SF652">
    <property type="entry name" value="TRANSMEMBRANE AMINO ACID TRANSPORTER FAMILY PROTEIN"/>
    <property type="match status" value="1"/>
</dbReference>
<comment type="subcellular location">
    <subcellularLocation>
        <location evidence="1">Membrane</location>
        <topology evidence="1">Multi-pass membrane protein</topology>
    </subcellularLocation>
</comment>
<dbReference type="EMBL" id="JBJKFK010006126">
    <property type="protein sequence ID" value="KAL3307966.1"/>
    <property type="molecule type" value="Genomic_DNA"/>
</dbReference>
<organism evidence="7 8">
    <name type="scientific">Cichlidogyrus casuarinus</name>
    <dbReference type="NCBI Taxonomy" id="1844966"/>
    <lineage>
        <taxon>Eukaryota</taxon>
        <taxon>Metazoa</taxon>
        <taxon>Spiralia</taxon>
        <taxon>Lophotrochozoa</taxon>
        <taxon>Platyhelminthes</taxon>
        <taxon>Monogenea</taxon>
        <taxon>Monopisthocotylea</taxon>
        <taxon>Dactylogyridea</taxon>
        <taxon>Ancyrocephalidae</taxon>
        <taxon>Cichlidogyrus</taxon>
    </lineage>
</organism>
<sequence>MNACLGAGILAFPLAYHRAGGVLVSMILQTIFLIPACIAMIYLGYASDIRKTDSYERTLEVVAGRPGKIFFSIILFLYTTGTCITFLIIIGDLLDRVLATLICLPMSIPRDISFLRHASALGVVCVFYLVGLIFSLYFTQLPPPGPIKTRPDHWTDVFLVLPTICFGYQCHICTVPVYASMKARPSLKHFAAASMLAIIGAMAVYSVVGICGYWSFGALVQADITTNYPPSIPVLIGIALMEKQERYGTVLSLVLTLVCYTCNLLLAVFVSDISVVIGWLGALAAIFAYAGPGFIMFRLCVMERSGQLQLFLSDEEEECLINSSDDEDSLTAPVLGIGYYTRLILSISLIVVGSFIFGLTVSISAIDSFAK</sequence>
<evidence type="ECO:0000313" key="8">
    <source>
        <dbReference type="Proteomes" id="UP001626550"/>
    </source>
</evidence>
<evidence type="ECO:0000256" key="3">
    <source>
        <dbReference type="ARBA" id="ARBA00022989"/>
    </source>
</evidence>
<proteinExistence type="predicted"/>
<feature type="transmembrane region" description="Helical" evidence="5">
    <location>
        <begin position="114"/>
        <end position="137"/>
    </location>
</feature>
<feature type="transmembrane region" description="Helical" evidence="5">
    <location>
        <begin position="21"/>
        <end position="45"/>
    </location>
</feature>
<dbReference type="InterPro" id="IPR013057">
    <property type="entry name" value="AA_transpt_TM"/>
</dbReference>
<evidence type="ECO:0000313" key="7">
    <source>
        <dbReference type="EMBL" id="KAL3307966.1"/>
    </source>
</evidence>
<dbReference type="AlphaFoldDB" id="A0ABD2PKE1"/>
<evidence type="ECO:0000256" key="4">
    <source>
        <dbReference type="ARBA" id="ARBA00023136"/>
    </source>
</evidence>
<evidence type="ECO:0000256" key="2">
    <source>
        <dbReference type="ARBA" id="ARBA00022692"/>
    </source>
</evidence>
<feature type="transmembrane region" description="Helical" evidence="5">
    <location>
        <begin position="69"/>
        <end position="94"/>
    </location>
</feature>
<feature type="transmembrane region" description="Helical" evidence="5">
    <location>
        <begin position="343"/>
        <end position="366"/>
    </location>
</feature>
<feature type="transmembrane region" description="Helical" evidence="5">
    <location>
        <begin position="247"/>
        <end position="270"/>
    </location>
</feature>
<feature type="transmembrane region" description="Helical" evidence="5">
    <location>
        <begin position="222"/>
        <end position="240"/>
    </location>
</feature>
<feature type="transmembrane region" description="Helical" evidence="5">
    <location>
        <begin position="276"/>
        <end position="301"/>
    </location>
</feature>
<evidence type="ECO:0000256" key="1">
    <source>
        <dbReference type="ARBA" id="ARBA00004141"/>
    </source>
</evidence>
<feature type="transmembrane region" description="Helical" evidence="5">
    <location>
        <begin position="190"/>
        <end position="216"/>
    </location>
</feature>
<accession>A0ABD2PKE1</accession>
<comment type="caution">
    <text evidence="7">The sequence shown here is derived from an EMBL/GenBank/DDBJ whole genome shotgun (WGS) entry which is preliminary data.</text>
</comment>
<evidence type="ECO:0000256" key="5">
    <source>
        <dbReference type="SAM" id="Phobius"/>
    </source>
</evidence>
<dbReference type="Pfam" id="PF01490">
    <property type="entry name" value="Aa_trans"/>
    <property type="match status" value="1"/>
</dbReference>
<dbReference type="PANTHER" id="PTHR22950">
    <property type="entry name" value="AMINO ACID TRANSPORTER"/>
    <property type="match status" value="1"/>
</dbReference>
<gene>
    <name evidence="7" type="ORF">Ciccas_013509</name>
</gene>
<reference evidence="7 8" key="1">
    <citation type="submission" date="2024-11" db="EMBL/GenBank/DDBJ databases">
        <title>Adaptive evolution of stress response genes in parasites aligns with host niche diversity.</title>
        <authorList>
            <person name="Hahn C."/>
            <person name="Resl P."/>
        </authorList>
    </citation>
    <scope>NUCLEOTIDE SEQUENCE [LARGE SCALE GENOMIC DNA]</scope>
    <source>
        <strain evidence="7">EGGRZ-B1_66</strain>
        <tissue evidence="7">Body</tissue>
    </source>
</reference>
<evidence type="ECO:0000259" key="6">
    <source>
        <dbReference type="Pfam" id="PF01490"/>
    </source>
</evidence>
<feature type="domain" description="Amino acid transporter transmembrane" evidence="6">
    <location>
        <begin position="2"/>
        <end position="238"/>
    </location>
</feature>
<dbReference type="Proteomes" id="UP001626550">
    <property type="component" value="Unassembled WGS sequence"/>
</dbReference>
<name>A0ABD2PKE1_9PLAT</name>
<feature type="transmembrane region" description="Helical" evidence="5">
    <location>
        <begin position="157"/>
        <end position="178"/>
    </location>
</feature>
<keyword evidence="2 5" id="KW-0812">Transmembrane</keyword>
<dbReference type="GO" id="GO:0016020">
    <property type="term" value="C:membrane"/>
    <property type="evidence" value="ECO:0007669"/>
    <property type="project" value="UniProtKB-SubCell"/>
</dbReference>
<keyword evidence="8" id="KW-1185">Reference proteome</keyword>
<keyword evidence="4 5" id="KW-0472">Membrane</keyword>
<protein>
    <recommendedName>
        <fullName evidence="6">Amino acid transporter transmembrane domain-containing protein</fullName>
    </recommendedName>
</protein>